<dbReference type="Gene3D" id="2.60.120.260">
    <property type="entry name" value="Galactose-binding domain-like"/>
    <property type="match status" value="2"/>
</dbReference>
<dbReference type="EMBL" id="QPFP01000023">
    <property type="protein sequence ID" value="TEB30362.1"/>
    <property type="molecule type" value="Genomic_DNA"/>
</dbReference>
<dbReference type="Pfam" id="PF03561">
    <property type="entry name" value="Allantoicase"/>
    <property type="match status" value="2"/>
</dbReference>
<dbReference type="Proteomes" id="UP000298030">
    <property type="component" value="Unassembled WGS sequence"/>
</dbReference>
<dbReference type="InterPro" id="IPR011051">
    <property type="entry name" value="RmlC_Cupin_sf"/>
</dbReference>
<dbReference type="InterPro" id="IPR047233">
    <property type="entry name" value="UAH_cupin"/>
</dbReference>
<dbReference type="InterPro" id="IPR005164">
    <property type="entry name" value="Allantoicase"/>
</dbReference>
<comment type="catalytic activity">
    <reaction evidence="6">
        <text>(S)-ureidoglycolate = urea + glyoxylate</text>
        <dbReference type="Rhea" id="RHEA:11304"/>
        <dbReference type="ChEBI" id="CHEBI:16199"/>
        <dbReference type="ChEBI" id="CHEBI:36655"/>
        <dbReference type="ChEBI" id="CHEBI:57296"/>
        <dbReference type="EC" id="4.3.2.3"/>
    </reaction>
</comment>
<dbReference type="InterPro" id="IPR024060">
    <property type="entry name" value="Ureidoglycolate_lyase_dom_sf"/>
</dbReference>
<accession>A0A4Y7T9V3</accession>
<dbReference type="PANTHER" id="PTHR12045:SF3">
    <property type="entry name" value="INACTIVE ALLANTOICASE-RELATED"/>
    <property type="match status" value="1"/>
</dbReference>
<evidence type="ECO:0000259" key="7">
    <source>
        <dbReference type="Pfam" id="PF03561"/>
    </source>
</evidence>
<comment type="subunit">
    <text evidence="2">Homodimer.</text>
</comment>
<sequence>MQFEQLPLDQFKESLSPFTELSSVVIGARIVDVSDEFFAEAQNLLSVGPAQSLKGHFGPNGALFDGWETRRHNPDHDWVIVQLGTPGHIIGFDIDTANFNGNEAPEASVEILHGAPDENPRVDDKRWSEVLPRTGLGPSARHLFKIPRTDVVNFVKLRIYPDGGVGRFRVYGDVAPVHPEGATHFDLAHVFAGGRVVYVSDQHFGVGSNLILPGRGVDMGDGWETKRSRTKGHKDWVVIKLGAPAYLEQVELDTAHFKGNFPDSCELEATYAEDDLDVQAQGGENLKWTVILPRTKLGPHRQHYFHLENVENTVFTHVKMTIYPDGGVKRVRVIGVKAGTTTSPPSTSVSVPAGTEDIESPITTPLSPSMSPSPLPSQVTAVPVLPLTPEAFAPFGQVIQGYSDLTAAPKGTKITPANAGTANKFHKLSLLKSSYPAESGATAGVSVYRCQPLADINADGTTMLTTMERHPYTNQVFVPMGKGGAEGLKETSERYLVVVAQNGADDKPDLKTLRAFWASTAQGIVYDTAIWHQPMTVLNRVSLVADSYVPSSHPGQHLDLACIETQIGDGSAADCEIVELEQRIRLRL</sequence>
<evidence type="ECO:0000256" key="2">
    <source>
        <dbReference type="ARBA" id="ARBA00011738"/>
    </source>
</evidence>
<evidence type="ECO:0000313" key="9">
    <source>
        <dbReference type="Proteomes" id="UP000298030"/>
    </source>
</evidence>
<name>A0A4Y7T9V3_COPMI</name>
<dbReference type="STRING" id="71717.A0A4Y7T9V3"/>
<proteinExistence type="inferred from homology"/>
<dbReference type="GO" id="GO:0004037">
    <property type="term" value="F:allantoicase activity"/>
    <property type="evidence" value="ECO:0007669"/>
    <property type="project" value="InterPro"/>
</dbReference>
<dbReference type="Pfam" id="PF04115">
    <property type="entry name" value="Ureidogly_lyase"/>
    <property type="match status" value="1"/>
</dbReference>
<dbReference type="NCBIfam" id="TIGR02961">
    <property type="entry name" value="allantoicase"/>
    <property type="match status" value="1"/>
</dbReference>
<dbReference type="InterPro" id="IPR007247">
    <property type="entry name" value="Ureidogly_lyase"/>
</dbReference>
<dbReference type="InterPro" id="IPR008979">
    <property type="entry name" value="Galactose-bd-like_sf"/>
</dbReference>
<dbReference type="SUPFAM" id="SSF49785">
    <property type="entry name" value="Galactose-binding domain-like"/>
    <property type="match status" value="2"/>
</dbReference>
<protein>
    <submittedName>
        <fullName evidence="8">Allantoicase</fullName>
    </submittedName>
</protein>
<keyword evidence="3" id="KW-0659">Purine metabolism</keyword>
<dbReference type="SUPFAM" id="SSF51182">
    <property type="entry name" value="RmlC-like cupins"/>
    <property type="match status" value="1"/>
</dbReference>
<keyword evidence="5" id="KW-0456">Lyase</keyword>
<comment type="caution">
    <text evidence="8">The sequence shown here is derived from an EMBL/GenBank/DDBJ whole genome shotgun (WGS) entry which is preliminary data.</text>
</comment>
<feature type="domain" description="Allantoicase" evidence="7">
    <location>
        <begin position="193"/>
        <end position="336"/>
    </location>
</feature>
<dbReference type="HAMAP" id="MF_00813">
    <property type="entry name" value="Allantoicase"/>
    <property type="match status" value="1"/>
</dbReference>
<dbReference type="GO" id="GO:0006144">
    <property type="term" value="P:purine nucleobase metabolic process"/>
    <property type="evidence" value="ECO:0007669"/>
    <property type="project" value="UniProtKB-KW"/>
</dbReference>
<reference evidence="8 9" key="1">
    <citation type="journal article" date="2019" name="Nat. Ecol. Evol.">
        <title>Megaphylogeny resolves global patterns of mushroom evolution.</title>
        <authorList>
            <person name="Varga T."/>
            <person name="Krizsan K."/>
            <person name="Foldi C."/>
            <person name="Dima B."/>
            <person name="Sanchez-Garcia M."/>
            <person name="Sanchez-Ramirez S."/>
            <person name="Szollosi G.J."/>
            <person name="Szarkandi J.G."/>
            <person name="Papp V."/>
            <person name="Albert L."/>
            <person name="Andreopoulos W."/>
            <person name="Angelini C."/>
            <person name="Antonin V."/>
            <person name="Barry K.W."/>
            <person name="Bougher N.L."/>
            <person name="Buchanan P."/>
            <person name="Buyck B."/>
            <person name="Bense V."/>
            <person name="Catcheside P."/>
            <person name="Chovatia M."/>
            <person name="Cooper J."/>
            <person name="Damon W."/>
            <person name="Desjardin D."/>
            <person name="Finy P."/>
            <person name="Geml J."/>
            <person name="Haridas S."/>
            <person name="Hughes K."/>
            <person name="Justo A."/>
            <person name="Karasinski D."/>
            <person name="Kautmanova I."/>
            <person name="Kiss B."/>
            <person name="Kocsube S."/>
            <person name="Kotiranta H."/>
            <person name="LaButti K.M."/>
            <person name="Lechner B.E."/>
            <person name="Liimatainen K."/>
            <person name="Lipzen A."/>
            <person name="Lukacs Z."/>
            <person name="Mihaltcheva S."/>
            <person name="Morgado L.N."/>
            <person name="Niskanen T."/>
            <person name="Noordeloos M.E."/>
            <person name="Ohm R.A."/>
            <person name="Ortiz-Santana B."/>
            <person name="Ovrebo C."/>
            <person name="Racz N."/>
            <person name="Riley R."/>
            <person name="Savchenko A."/>
            <person name="Shiryaev A."/>
            <person name="Soop K."/>
            <person name="Spirin V."/>
            <person name="Szebenyi C."/>
            <person name="Tomsovsky M."/>
            <person name="Tulloss R.E."/>
            <person name="Uehling J."/>
            <person name="Grigoriev I.V."/>
            <person name="Vagvolgyi C."/>
            <person name="Papp T."/>
            <person name="Martin F.M."/>
            <person name="Miettinen O."/>
            <person name="Hibbett D.S."/>
            <person name="Nagy L.G."/>
        </authorList>
    </citation>
    <scope>NUCLEOTIDE SEQUENCE [LARGE SCALE GENOMIC DNA]</scope>
    <source>
        <strain evidence="8 9">FP101781</strain>
    </source>
</reference>
<evidence type="ECO:0000256" key="1">
    <source>
        <dbReference type="ARBA" id="ARBA00009242"/>
    </source>
</evidence>
<dbReference type="Gene3D" id="2.60.120.480">
    <property type="entry name" value="Ureidoglycolate hydrolase"/>
    <property type="match status" value="1"/>
</dbReference>
<evidence type="ECO:0000256" key="3">
    <source>
        <dbReference type="ARBA" id="ARBA00022631"/>
    </source>
</evidence>
<gene>
    <name evidence="8" type="ORF">FA13DRAFT_1733674</name>
</gene>
<evidence type="ECO:0000256" key="6">
    <source>
        <dbReference type="ARBA" id="ARBA00047684"/>
    </source>
</evidence>
<organism evidence="8 9">
    <name type="scientific">Coprinellus micaceus</name>
    <name type="common">Glistening ink-cap mushroom</name>
    <name type="synonym">Coprinus micaceus</name>
    <dbReference type="NCBI Taxonomy" id="71717"/>
    <lineage>
        <taxon>Eukaryota</taxon>
        <taxon>Fungi</taxon>
        <taxon>Dikarya</taxon>
        <taxon>Basidiomycota</taxon>
        <taxon>Agaricomycotina</taxon>
        <taxon>Agaricomycetes</taxon>
        <taxon>Agaricomycetidae</taxon>
        <taxon>Agaricales</taxon>
        <taxon>Agaricineae</taxon>
        <taxon>Psathyrellaceae</taxon>
        <taxon>Coprinellus</taxon>
    </lineage>
</organism>
<comment type="similarity">
    <text evidence="1">Belongs to the allantoicase family.</text>
</comment>
<dbReference type="CDD" id="cd20298">
    <property type="entry name" value="cupin_UAH"/>
    <property type="match status" value="1"/>
</dbReference>
<keyword evidence="4" id="KW-0378">Hydrolase</keyword>
<dbReference type="GO" id="GO:0004848">
    <property type="term" value="F:ureidoglycolate hydrolase activity"/>
    <property type="evidence" value="ECO:0007669"/>
    <property type="project" value="InterPro"/>
</dbReference>
<dbReference type="FunFam" id="2.60.120.260:FF:000059">
    <property type="entry name" value="Probable allantoicase"/>
    <property type="match status" value="1"/>
</dbReference>
<dbReference type="InterPro" id="IPR015908">
    <property type="entry name" value="Allantoicase_dom"/>
</dbReference>
<keyword evidence="9" id="KW-1185">Reference proteome</keyword>
<evidence type="ECO:0000313" key="8">
    <source>
        <dbReference type="EMBL" id="TEB30362.1"/>
    </source>
</evidence>
<dbReference type="GO" id="GO:0000256">
    <property type="term" value="P:allantoin catabolic process"/>
    <property type="evidence" value="ECO:0007669"/>
    <property type="project" value="InterPro"/>
</dbReference>
<dbReference type="OrthoDB" id="10266039at2759"/>
<dbReference type="PANTHER" id="PTHR12045">
    <property type="entry name" value="ALLANTOICASE"/>
    <property type="match status" value="1"/>
</dbReference>
<dbReference type="GO" id="GO:0050385">
    <property type="term" value="F:ureidoglycolate lyase activity"/>
    <property type="evidence" value="ECO:0007669"/>
    <property type="project" value="UniProtKB-EC"/>
</dbReference>
<feature type="domain" description="Allantoicase" evidence="7">
    <location>
        <begin position="27"/>
        <end position="174"/>
    </location>
</feature>
<evidence type="ECO:0000256" key="4">
    <source>
        <dbReference type="ARBA" id="ARBA00022801"/>
    </source>
</evidence>
<dbReference type="AlphaFoldDB" id="A0A4Y7T9V3"/>
<evidence type="ECO:0000256" key="5">
    <source>
        <dbReference type="ARBA" id="ARBA00023239"/>
    </source>
</evidence>